<evidence type="ECO:0000313" key="1">
    <source>
        <dbReference type="EMBL" id="CAA2961202.1"/>
    </source>
</evidence>
<comment type="caution">
    <text evidence="1">The sequence shown here is derived from an EMBL/GenBank/DDBJ whole genome shotgun (WGS) entry which is preliminary data.</text>
</comment>
<proteinExistence type="predicted"/>
<feature type="non-terminal residue" evidence="1">
    <location>
        <position position="68"/>
    </location>
</feature>
<accession>A0A8S0Q8S3</accession>
<dbReference type="EMBL" id="CACTIH010000512">
    <property type="protein sequence ID" value="CAA2961202.1"/>
    <property type="molecule type" value="Genomic_DNA"/>
</dbReference>
<dbReference type="Gramene" id="OE9A066149T1">
    <property type="protein sequence ID" value="OE9A066149C1"/>
    <property type="gene ID" value="OE9A066149"/>
</dbReference>
<organism evidence="1 2">
    <name type="scientific">Olea europaea subsp. europaea</name>
    <dbReference type="NCBI Taxonomy" id="158383"/>
    <lineage>
        <taxon>Eukaryota</taxon>
        <taxon>Viridiplantae</taxon>
        <taxon>Streptophyta</taxon>
        <taxon>Embryophyta</taxon>
        <taxon>Tracheophyta</taxon>
        <taxon>Spermatophyta</taxon>
        <taxon>Magnoliopsida</taxon>
        <taxon>eudicotyledons</taxon>
        <taxon>Gunneridae</taxon>
        <taxon>Pentapetalae</taxon>
        <taxon>asterids</taxon>
        <taxon>lamiids</taxon>
        <taxon>Lamiales</taxon>
        <taxon>Oleaceae</taxon>
        <taxon>Oleeae</taxon>
        <taxon>Olea</taxon>
    </lineage>
</organism>
<dbReference type="Proteomes" id="UP000594638">
    <property type="component" value="Unassembled WGS sequence"/>
</dbReference>
<gene>
    <name evidence="1" type="ORF">OLEA9_A066149</name>
</gene>
<reference evidence="1 2" key="1">
    <citation type="submission" date="2019-12" db="EMBL/GenBank/DDBJ databases">
        <authorList>
            <person name="Alioto T."/>
            <person name="Alioto T."/>
            <person name="Gomez Garrido J."/>
        </authorList>
    </citation>
    <scope>NUCLEOTIDE SEQUENCE [LARGE SCALE GENOMIC DNA]</scope>
</reference>
<protein>
    <submittedName>
        <fullName evidence="1">Uncharacterized protein</fullName>
    </submittedName>
</protein>
<dbReference type="AlphaFoldDB" id="A0A8S0Q8S3"/>
<name>A0A8S0Q8S3_OLEEU</name>
<evidence type="ECO:0000313" key="2">
    <source>
        <dbReference type="Proteomes" id="UP000594638"/>
    </source>
</evidence>
<keyword evidence="2" id="KW-1185">Reference proteome</keyword>
<sequence length="68" mass="7426">MIVSMKIQSIEGRNLNLKDKNDLNAYSINIVKTNVAAIIPPPTPPVLVAFDSRQPSPGHADDFRPTTP</sequence>